<evidence type="ECO:0000256" key="2">
    <source>
        <dbReference type="ARBA" id="ARBA00023315"/>
    </source>
</evidence>
<gene>
    <name evidence="5" type="ORF">GCM10010094_46320</name>
</gene>
<comment type="caution">
    <text evidence="5">The sequence shown here is derived from an EMBL/GenBank/DDBJ whole genome shotgun (WGS) entry which is preliminary data.</text>
</comment>
<dbReference type="SUPFAM" id="SSF55729">
    <property type="entry name" value="Acyl-CoA N-acyltransferases (Nat)"/>
    <property type="match status" value="1"/>
</dbReference>
<dbReference type="PANTHER" id="PTHR43792:SF8">
    <property type="entry name" value="[RIBOSOMAL PROTEIN US5]-ALANINE N-ACETYLTRANSFERASE"/>
    <property type="match status" value="1"/>
</dbReference>
<keyword evidence="2" id="KW-0012">Acyltransferase</keyword>
<keyword evidence="6" id="KW-1185">Reference proteome</keyword>
<evidence type="ECO:0000256" key="1">
    <source>
        <dbReference type="ARBA" id="ARBA00022679"/>
    </source>
</evidence>
<dbReference type="InterPro" id="IPR016181">
    <property type="entry name" value="Acyl_CoA_acyltransferase"/>
</dbReference>
<dbReference type="PROSITE" id="PS51186">
    <property type="entry name" value="GNAT"/>
    <property type="match status" value="1"/>
</dbReference>
<evidence type="ECO:0000259" key="4">
    <source>
        <dbReference type="PROSITE" id="PS51186"/>
    </source>
</evidence>
<dbReference type="PANTHER" id="PTHR43792">
    <property type="entry name" value="GNAT FAMILY, PUTATIVE (AFU_ORTHOLOGUE AFUA_3G00765)-RELATED-RELATED"/>
    <property type="match status" value="1"/>
</dbReference>
<dbReference type="InterPro" id="IPR051531">
    <property type="entry name" value="N-acetyltransferase"/>
</dbReference>
<dbReference type="GO" id="GO:0005737">
    <property type="term" value="C:cytoplasm"/>
    <property type="evidence" value="ECO:0007669"/>
    <property type="project" value="TreeGrafter"/>
</dbReference>
<dbReference type="Pfam" id="PF13302">
    <property type="entry name" value="Acetyltransf_3"/>
    <property type="match status" value="1"/>
</dbReference>
<dbReference type="InterPro" id="IPR000182">
    <property type="entry name" value="GNAT_dom"/>
</dbReference>
<evidence type="ECO:0000313" key="6">
    <source>
        <dbReference type="Proteomes" id="UP000637788"/>
    </source>
</evidence>
<evidence type="ECO:0000313" key="5">
    <source>
        <dbReference type="EMBL" id="GGK79785.1"/>
    </source>
</evidence>
<comment type="similarity">
    <text evidence="3">Belongs to the acetyltransferase family. RimJ subfamily.</text>
</comment>
<reference evidence="5" key="1">
    <citation type="journal article" date="2014" name="Int. J. Syst. Evol. Microbiol.">
        <title>Complete genome sequence of Corynebacterium casei LMG S-19264T (=DSM 44701T), isolated from a smear-ripened cheese.</title>
        <authorList>
            <consortium name="US DOE Joint Genome Institute (JGI-PGF)"/>
            <person name="Walter F."/>
            <person name="Albersmeier A."/>
            <person name="Kalinowski J."/>
            <person name="Ruckert C."/>
        </authorList>
    </citation>
    <scope>NUCLEOTIDE SEQUENCE</scope>
    <source>
        <strain evidence="5">JCM 3035</strain>
    </source>
</reference>
<proteinExistence type="inferred from homology"/>
<sequence>MLPGMLRLERLRDDHAPALLAFEQENREYFARSVPDRGDAFFAEFASRHLARLAEQDAGECYFHVVLDEQGDLIGRVNLVDIDEDGAELGYRIAERATGRGIATAAVAEACRLAATTYRLPALRARTTLDNPASMTVLARNEFTPVGDITLSGRPGVRYRRRLAAIG</sequence>
<dbReference type="GO" id="GO:0008999">
    <property type="term" value="F:protein-N-terminal-alanine acetyltransferase activity"/>
    <property type="evidence" value="ECO:0007669"/>
    <property type="project" value="TreeGrafter"/>
</dbReference>
<keyword evidence="1" id="KW-0808">Transferase</keyword>
<feature type="domain" description="N-acetyltransferase" evidence="4">
    <location>
        <begin position="6"/>
        <end position="167"/>
    </location>
</feature>
<dbReference type="EMBL" id="BMPQ01000011">
    <property type="protein sequence ID" value="GGK79785.1"/>
    <property type="molecule type" value="Genomic_DNA"/>
</dbReference>
<reference evidence="5" key="2">
    <citation type="submission" date="2020-09" db="EMBL/GenBank/DDBJ databases">
        <authorList>
            <person name="Sun Q."/>
            <person name="Ohkuma M."/>
        </authorList>
    </citation>
    <scope>NUCLEOTIDE SEQUENCE</scope>
    <source>
        <strain evidence="5">JCM 3035</strain>
    </source>
</reference>
<dbReference type="Proteomes" id="UP000637788">
    <property type="component" value="Unassembled WGS sequence"/>
</dbReference>
<dbReference type="Gene3D" id="3.40.630.30">
    <property type="match status" value="1"/>
</dbReference>
<protein>
    <submittedName>
        <fullName evidence="5">N-acetyltransferase</fullName>
    </submittedName>
</protein>
<dbReference type="AlphaFoldDB" id="A0A917VGW2"/>
<evidence type="ECO:0000256" key="3">
    <source>
        <dbReference type="ARBA" id="ARBA00038502"/>
    </source>
</evidence>
<organism evidence="5 6">
    <name type="scientific">Streptomyces flaveus</name>
    <dbReference type="NCBI Taxonomy" id="66370"/>
    <lineage>
        <taxon>Bacteria</taxon>
        <taxon>Bacillati</taxon>
        <taxon>Actinomycetota</taxon>
        <taxon>Actinomycetes</taxon>
        <taxon>Kitasatosporales</taxon>
        <taxon>Streptomycetaceae</taxon>
        <taxon>Streptomyces</taxon>
        <taxon>Streptomyces aurantiacus group</taxon>
    </lineage>
</organism>
<name>A0A917VGW2_9ACTN</name>
<accession>A0A917VGW2</accession>